<proteinExistence type="predicted"/>
<comment type="caution">
    <text evidence="2">The sequence shown here is derived from an EMBL/GenBank/DDBJ whole genome shotgun (WGS) entry which is preliminary data.</text>
</comment>
<name>A0AAN8FF67_TRICO</name>
<sequence length="83" mass="9295">DGCRNHTELNVTICCCDSDLCNLPKNEMKNVTEQVEISEETETGSIEEDDRNSTIPAGEEELLPITLEELFNQSKLYPSPHAL</sequence>
<reference evidence="2 3" key="1">
    <citation type="submission" date="2019-10" db="EMBL/GenBank/DDBJ databases">
        <title>Assembly and Annotation for the nematode Trichostrongylus colubriformis.</title>
        <authorList>
            <person name="Martin J."/>
        </authorList>
    </citation>
    <scope>NUCLEOTIDE SEQUENCE [LARGE SCALE GENOMIC DNA]</scope>
    <source>
        <strain evidence="2">G859</strain>
        <tissue evidence="2">Whole worm</tissue>
    </source>
</reference>
<accession>A0AAN8FF67</accession>
<gene>
    <name evidence="2" type="ORF">GCK32_005251</name>
</gene>
<feature type="non-terminal residue" evidence="2">
    <location>
        <position position="1"/>
    </location>
</feature>
<keyword evidence="3" id="KW-1185">Reference proteome</keyword>
<evidence type="ECO:0000313" key="2">
    <source>
        <dbReference type="EMBL" id="KAK5978621.1"/>
    </source>
</evidence>
<dbReference type="EMBL" id="WIXE01009220">
    <property type="protein sequence ID" value="KAK5978621.1"/>
    <property type="molecule type" value="Genomic_DNA"/>
</dbReference>
<protein>
    <submittedName>
        <fullName evidence="2">Uncharacterized protein</fullName>
    </submittedName>
</protein>
<dbReference type="Proteomes" id="UP001331761">
    <property type="component" value="Unassembled WGS sequence"/>
</dbReference>
<evidence type="ECO:0000313" key="3">
    <source>
        <dbReference type="Proteomes" id="UP001331761"/>
    </source>
</evidence>
<evidence type="ECO:0000256" key="1">
    <source>
        <dbReference type="SAM" id="MobiDB-lite"/>
    </source>
</evidence>
<feature type="region of interest" description="Disordered" evidence="1">
    <location>
        <begin position="37"/>
        <end position="57"/>
    </location>
</feature>
<feature type="compositionally biased region" description="Acidic residues" evidence="1">
    <location>
        <begin position="37"/>
        <end position="50"/>
    </location>
</feature>
<organism evidence="2 3">
    <name type="scientific">Trichostrongylus colubriformis</name>
    <name type="common">Black scour worm</name>
    <dbReference type="NCBI Taxonomy" id="6319"/>
    <lineage>
        <taxon>Eukaryota</taxon>
        <taxon>Metazoa</taxon>
        <taxon>Ecdysozoa</taxon>
        <taxon>Nematoda</taxon>
        <taxon>Chromadorea</taxon>
        <taxon>Rhabditida</taxon>
        <taxon>Rhabditina</taxon>
        <taxon>Rhabditomorpha</taxon>
        <taxon>Strongyloidea</taxon>
        <taxon>Trichostrongylidae</taxon>
        <taxon>Trichostrongylus</taxon>
    </lineage>
</organism>
<dbReference type="AlphaFoldDB" id="A0AAN8FF67"/>